<feature type="domain" description="Zinc finger PHD-type" evidence="5">
    <location>
        <begin position="99"/>
        <end position="170"/>
    </location>
</feature>
<dbReference type="EMBL" id="ML986486">
    <property type="protein sequence ID" value="KAF2279826.1"/>
    <property type="molecule type" value="Genomic_DNA"/>
</dbReference>
<dbReference type="InterPro" id="IPR019786">
    <property type="entry name" value="Zinc_finger_PHD-type_CS"/>
</dbReference>
<dbReference type="InterPro" id="IPR001965">
    <property type="entry name" value="Znf_PHD"/>
</dbReference>
<accession>A0A6A6JVQ3</accession>
<dbReference type="PANTHER" id="PTHR47793">
    <property type="entry name" value="HISTONE DEACETYLASE COMPLEX SUBUNIT CTI6"/>
    <property type="match status" value="1"/>
</dbReference>
<evidence type="ECO:0000259" key="5">
    <source>
        <dbReference type="SMART" id="SM00249"/>
    </source>
</evidence>
<dbReference type="GO" id="GO:0033698">
    <property type="term" value="C:Rpd3L complex"/>
    <property type="evidence" value="ECO:0007669"/>
    <property type="project" value="TreeGrafter"/>
</dbReference>
<dbReference type="RefSeq" id="XP_033657365.1">
    <property type="nucleotide sequence ID" value="XM_033796272.1"/>
</dbReference>
<feature type="compositionally biased region" description="Polar residues" evidence="4">
    <location>
        <begin position="409"/>
        <end position="455"/>
    </location>
</feature>
<sequence>MSTRRSSRARPTNLPPRTQNASNTISSLASSTRPERTMRATGNKQSSPQKDSSRSLSSEELHAPPLTRRRTREQEPDEPDSPNVDDTLIDEEDEQEVTRCVCTFLEYPGPPSVGGRSKDGPLADAAAQSDESAWFIQCDICKCHVWQHGQCVGIPNEASSPDNYFCEECRRDLHKVMTDSKGQKYSRYLPFYESVHGKTRRASPKDADTRSGREKERNARPNADSLGKRRSTMNSRAAYDEDEVLRKVLEESKHEGGPAVQSENGSRRKRSRDDSEEVKPEVKRQRTGSRSASNSPAVETDDESHKHTTTKQKPRGAAARSKREKELREKERERERQEAANRRKGRAERRKQEEPEAIEAAPSEDMPPPAPTPSASAPPETPIADLKPAPAPRKTGRPGQKRQGRLGRNQYSKDGQSTTTNGASPPTNGDCPNSPQTGGTNGVNNDSSDGTSGQKPTKKNRRFDKLSWNDIKRPAGAMQSFIAQREVELAVEKSLPLPAVQLPSKNSAEQSPGEPDELEEFRKLSTLEMMDNLSRELAHWQQMVANVTA</sequence>
<dbReference type="GO" id="GO:0008270">
    <property type="term" value="F:zinc ion binding"/>
    <property type="evidence" value="ECO:0007669"/>
    <property type="project" value="UniProtKB-KW"/>
</dbReference>
<dbReference type="GO" id="GO:0070210">
    <property type="term" value="C:Rpd3L-Expanded complex"/>
    <property type="evidence" value="ECO:0007669"/>
    <property type="project" value="TreeGrafter"/>
</dbReference>
<feature type="compositionally biased region" description="Polar residues" evidence="4">
    <location>
        <begin position="40"/>
        <end position="50"/>
    </location>
</feature>
<feature type="compositionally biased region" description="Basic and acidic residues" evidence="4">
    <location>
        <begin position="271"/>
        <end position="284"/>
    </location>
</feature>
<dbReference type="InterPro" id="IPR053051">
    <property type="entry name" value="HDAC_complex_subunit"/>
</dbReference>
<dbReference type="PROSITE" id="PS01359">
    <property type="entry name" value="ZF_PHD_1"/>
    <property type="match status" value="1"/>
</dbReference>
<keyword evidence="2" id="KW-0863">Zinc-finger</keyword>
<proteinExistence type="predicted"/>
<dbReference type="GO" id="GO:0061186">
    <property type="term" value="P:negative regulation of silent mating-type cassette heterochromatin formation"/>
    <property type="evidence" value="ECO:0007669"/>
    <property type="project" value="TreeGrafter"/>
</dbReference>
<dbReference type="AlphaFoldDB" id="A0A6A6JVQ3"/>
<dbReference type="SMART" id="SM00249">
    <property type="entry name" value="PHD"/>
    <property type="match status" value="1"/>
</dbReference>
<name>A0A6A6JVQ3_WESOR</name>
<evidence type="ECO:0000256" key="2">
    <source>
        <dbReference type="ARBA" id="ARBA00022771"/>
    </source>
</evidence>
<organism evidence="6 7">
    <name type="scientific">Westerdykella ornata</name>
    <dbReference type="NCBI Taxonomy" id="318751"/>
    <lineage>
        <taxon>Eukaryota</taxon>
        <taxon>Fungi</taxon>
        <taxon>Dikarya</taxon>
        <taxon>Ascomycota</taxon>
        <taxon>Pezizomycotina</taxon>
        <taxon>Dothideomycetes</taxon>
        <taxon>Pleosporomycetidae</taxon>
        <taxon>Pleosporales</taxon>
        <taxon>Sporormiaceae</taxon>
        <taxon>Westerdykella</taxon>
    </lineage>
</organism>
<evidence type="ECO:0000256" key="1">
    <source>
        <dbReference type="ARBA" id="ARBA00022723"/>
    </source>
</evidence>
<evidence type="ECO:0000313" key="6">
    <source>
        <dbReference type="EMBL" id="KAF2279826.1"/>
    </source>
</evidence>
<dbReference type="Pfam" id="PF00628">
    <property type="entry name" value="PHD"/>
    <property type="match status" value="1"/>
</dbReference>
<dbReference type="PANTHER" id="PTHR47793:SF1">
    <property type="entry name" value="HISTONE DEACETYLASE COMPLEX SUBUNIT CTI6"/>
    <property type="match status" value="1"/>
</dbReference>
<dbReference type="InterPro" id="IPR019787">
    <property type="entry name" value="Znf_PHD-finger"/>
</dbReference>
<feature type="compositionally biased region" description="Polar residues" evidence="4">
    <location>
        <begin position="288"/>
        <end position="297"/>
    </location>
</feature>
<gene>
    <name evidence="6" type="ORF">EI97DRAFT_393055</name>
</gene>
<dbReference type="InterPro" id="IPR013083">
    <property type="entry name" value="Znf_RING/FYVE/PHD"/>
</dbReference>
<feature type="region of interest" description="Disordered" evidence="4">
    <location>
        <begin position="1"/>
        <end position="92"/>
    </location>
</feature>
<feature type="region of interest" description="Disordered" evidence="4">
    <location>
        <begin position="196"/>
        <end position="471"/>
    </location>
</feature>
<feature type="compositionally biased region" description="Basic and acidic residues" evidence="4">
    <location>
        <begin position="321"/>
        <end position="341"/>
    </location>
</feature>
<feature type="compositionally biased region" description="Basic residues" evidence="4">
    <location>
        <begin position="394"/>
        <end position="405"/>
    </location>
</feature>
<evidence type="ECO:0000256" key="4">
    <source>
        <dbReference type="SAM" id="MobiDB-lite"/>
    </source>
</evidence>
<dbReference type="OrthoDB" id="418595at2759"/>
<evidence type="ECO:0000256" key="3">
    <source>
        <dbReference type="ARBA" id="ARBA00022833"/>
    </source>
</evidence>
<evidence type="ECO:0000313" key="7">
    <source>
        <dbReference type="Proteomes" id="UP000800097"/>
    </source>
</evidence>
<feature type="compositionally biased region" description="Polar residues" evidence="4">
    <location>
        <begin position="15"/>
        <end position="32"/>
    </location>
</feature>
<reference evidence="6" key="1">
    <citation type="journal article" date="2020" name="Stud. Mycol.">
        <title>101 Dothideomycetes genomes: a test case for predicting lifestyles and emergence of pathogens.</title>
        <authorList>
            <person name="Haridas S."/>
            <person name="Albert R."/>
            <person name="Binder M."/>
            <person name="Bloem J."/>
            <person name="Labutti K."/>
            <person name="Salamov A."/>
            <person name="Andreopoulos B."/>
            <person name="Baker S."/>
            <person name="Barry K."/>
            <person name="Bills G."/>
            <person name="Bluhm B."/>
            <person name="Cannon C."/>
            <person name="Castanera R."/>
            <person name="Culley D."/>
            <person name="Daum C."/>
            <person name="Ezra D."/>
            <person name="Gonzalez J."/>
            <person name="Henrissat B."/>
            <person name="Kuo A."/>
            <person name="Liang C."/>
            <person name="Lipzen A."/>
            <person name="Lutzoni F."/>
            <person name="Magnuson J."/>
            <person name="Mondo S."/>
            <person name="Nolan M."/>
            <person name="Ohm R."/>
            <person name="Pangilinan J."/>
            <person name="Park H.-J."/>
            <person name="Ramirez L."/>
            <person name="Alfaro M."/>
            <person name="Sun H."/>
            <person name="Tritt A."/>
            <person name="Yoshinaga Y."/>
            <person name="Zwiers L.-H."/>
            <person name="Turgeon B."/>
            <person name="Goodwin S."/>
            <person name="Spatafora J."/>
            <person name="Crous P."/>
            <person name="Grigoriev I."/>
        </authorList>
    </citation>
    <scope>NUCLEOTIDE SEQUENCE</scope>
    <source>
        <strain evidence="6">CBS 379.55</strain>
    </source>
</reference>
<keyword evidence="1" id="KW-0479">Metal-binding</keyword>
<dbReference type="SUPFAM" id="SSF57903">
    <property type="entry name" value="FYVE/PHD zinc finger"/>
    <property type="match status" value="1"/>
</dbReference>
<dbReference type="InterPro" id="IPR011011">
    <property type="entry name" value="Znf_FYVE_PHD"/>
</dbReference>
<keyword evidence="7" id="KW-1185">Reference proteome</keyword>
<dbReference type="Proteomes" id="UP000800097">
    <property type="component" value="Unassembled WGS sequence"/>
</dbReference>
<feature type="compositionally biased region" description="Basic and acidic residues" evidence="4">
    <location>
        <begin position="203"/>
        <end position="219"/>
    </location>
</feature>
<feature type="compositionally biased region" description="Basic and acidic residues" evidence="4">
    <location>
        <begin position="51"/>
        <end position="62"/>
    </location>
</feature>
<dbReference type="GeneID" id="54549447"/>
<dbReference type="Gene3D" id="3.30.40.10">
    <property type="entry name" value="Zinc/RING finger domain, C3HC4 (zinc finger)"/>
    <property type="match status" value="1"/>
</dbReference>
<keyword evidence="3" id="KW-0862">Zinc</keyword>
<feature type="compositionally biased region" description="Basic and acidic residues" evidence="4">
    <location>
        <begin position="244"/>
        <end position="256"/>
    </location>
</feature>
<dbReference type="GO" id="GO:0061188">
    <property type="term" value="P:negative regulation of rDNA heterochromatin formation"/>
    <property type="evidence" value="ECO:0007669"/>
    <property type="project" value="TreeGrafter"/>
</dbReference>
<protein>
    <recommendedName>
        <fullName evidence="5">Zinc finger PHD-type domain-containing protein</fullName>
    </recommendedName>
</protein>